<dbReference type="EMBL" id="JBIRRB010000025">
    <property type="protein sequence ID" value="MFI0915495.1"/>
    <property type="molecule type" value="Genomic_DNA"/>
</dbReference>
<organism evidence="3 4">
    <name type="scientific">Streptomyces abikoensis</name>
    <dbReference type="NCBI Taxonomy" id="97398"/>
    <lineage>
        <taxon>Bacteria</taxon>
        <taxon>Bacillati</taxon>
        <taxon>Actinomycetota</taxon>
        <taxon>Actinomycetes</taxon>
        <taxon>Kitasatosporales</taxon>
        <taxon>Streptomycetaceae</taxon>
        <taxon>Streptomyces</taxon>
    </lineage>
</organism>
<reference evidence="3 4" key="1">
    <citation type="submission" date="2024-10" db="EMBL/GenBank/DDBJ databases">
        <title>The Natural Products Discovery Center: Release of the First 8490 Sequenced Strains for Exploring Actinobacteria Biosynthetic Diversity.</title>
        <authorList>
            <person name="Kalkreuter E."/>
            <person name="Kautsar S.A."/>
            <person name="Yang D."/>
            <person name="Bader C.D."/>
            <person name="Teijaro C.N."/>
            <person name="Fluegel L."/>
            <person name="Davis C.M."/>
            <person name="Simpson J.R."/>
            <person name="Lauterbach L."/>
            <person name="Steele A.D."/>
            <person name="Gui C."/>
            <person name="Meng S."/>
            <person name="Li G."/>
            <person name="Viehrig K."/>
            <person name="Ye F."/>
            <person name="Su P."/>
            <person name="Kiefer A.F."/>
            <person name="Nichols A."/>
            <person name="Cepeda A.J."/>
            <person name="Yan W."/>
            <person name="Fan B."/>
            <person name="Jiang Y."/>
            <person name="Adhikari A."/>
            <person name="Zheng C.-J."/>
            <person name="Schuster L."/>
            <person name="Cowan T.M."/>
            <person name="Smanski M.J."/>
            <person name="Chevrette M.G."/>
            <person name="De Carvalho L.P.S."/>
            <person name="Shen B."/>
        </authorList>
    </citation>
    <scope>NUCLEOTIDE SEQUENCE [LARGE SCALE GENOMIC DNA]</scope>
    <source>
        <strain evidence="3 4">NPDC020979</strain>
    </source>
</reference>
<dbReference type="RefSeq" id="WP_397615059.1">
    <property type="nucleotide sequence ID" value="NZ_JBIRRB010000025.1"/>
</dbReference>
<dbReference type="GO" id="GO:0032259">
    <property type="term" value="P:methylation"/>
    <property type="evidence" value="ECO:0007669"/>
    <property type="project" value="UniProtKB-KW"/>
</dbReference>
<dbReference type="InterPro" id="IPR041698">
    <property type="entry name" value="Methyltransf_25"/>
</dbReference>
<keyword evidence="3" id="KW-0808">Transferase</keyword>
<dbReference type="InterPro" id="IPR029063">
    <property type="entry name" value="SAM-dependent_MTases_sf"/>
</dbReference>
<feature type="compositionally biased region" description="Basic and acidic residues" evidence="1">
    <location>
        <begin position="8"/>
        <end position="21"/>
    </location>
</feature>
<gene>
    <name evidence="3" type="ORF">ACH4TF_34500</name>
</gene>
<dbReference type="EC" id="2.1.-.-" evidence="3"/>
<protein>
    <submittedName>
        <fullName evidence="3">Class I SAM-dependent methyltransferase</fullName>
        <ecNumber evidence="3">2.1.-.-</ecNumber>
    </submittedName>
</protein>
<dbReference type="Proteomes" id="UP001611162">
    <property type="component" value="Unassembled WGS sequence"/>
</dbReference>
<keyword evidence="4" id="KW-1185">Reference proteome</keyword>
<dbReference type="GO" id="GO:0008168">
    <property type="term" value="F:methyltransferase activity"/>
    <property type="evidence" value="ECO:0007669"/>
    <property type="project" value="UniProtKB-KW"/>
</dbReference>
<evidence type="ECO:0000313" key="3">
    <source>
        <dbReference type="EMBL" id="MFI0915495.1"/>
    </source>
</evidence>
<feature type="region of interest" description="Disordered" evidence="1">
    <location>
        <begin position="1"/>
        <end position="21"/>
    </location>
</feature>
<dbReference type="Pfam" id="PF13649">
    <property type="entry name" value="Methyltransf_25"/>
    <property type="match status" value="1"/>
</dbReference>
<dbReference type="SUPFAM" id="SSF53335">
    <property type="entry name" value="S-adenosyl-L-methionine-dependent methyltransferases"/>
    <property type="match status" value="1"/>
</dbReference>
<dbReference type="CDD" id="cd02440">
    <property type="entry name" value="AdoMet_MTases"/>
    <property type="match status" value="1"/>
</dbReference>
<evidence type="ECO:0000256" key="1">
    <source>
        <dbReference type="SAM" id="MobiDB-lite"/>
    </source>
</evidence>
<comment type="caution">
    <text evidence="3">The sequence shown here is derived from an EMBL/GenBank/DDBJ whole genome shotgun (WGS) entry which is preliminary data.</text>
</comment>
<keyword evidence="3" id="KW-0489">Methyltransferase</keyword>
<sequence>MSAQVSEESLHETSGRETEGYRAYRQQVQDSFQQWYGGNRDSWSGGGVKATVSEFILGSAPAAERGRRRRILDIGCGRGWQTARLADGLDADVVGLDLLDVWSPPAITHGSLRFHQGDFLGFAEGPMDMLVDSGCLHHQRQEDWRPWVLHGASLLREGGIWAVNIFLSPDGEITDKRLSDGRSNWWLPEDLVTGLFESCGLSLVSREVVDRNFQYEGHWLQYLTLAFRREQVES</sequence>
<evidence type="ECO:0000313" key="4">
    <source>
        <dbReference type="Proteomes" id="UP001611162"/>
    </source>
</evidence>
<feature type="domain" description="Methyltransferase" evidence="2">
    <location>
        <begin position="71"/>
        <end position="159"/>
    </location>
</feature>
<proteinExistence type="predicted"/>
<dbReference type="Gene3D" id="3.40.50.150">
    <property type="entry name" value="Vaccinia Virus protein VP39"/>
    <property type="match status" value="1"/>
</dbReference>
<name>A0ABW7TD69_9ACTN</name>
<accession>A0ABW7TD69</accession>
<evidence type="ECO:0000259" key="2">
    <source>
        <dbReference type="Pfam" id="PF13649"/>
    </source>
</evidence>